<dbReference type="PANTHER" id="PTHR42681:SF1">
    <property type="entry name" value="MALONYL-COA-ACYL CARRIER PROTEIN TRANSACYLASE, MITOCHONDRIAL"/>
    <property type="match status" value="1"/>
</dbReference>
<dbReference type="SMART" id="SM00827">
    <property type="entry name" value="PKS_AT"/>
    <property type="match status" value="1"/>
</dbReference>
<evidence type="ECO:0000256" key="2">
    <source>
        <dbReference type="ARBA" id="ARBA00018953"/>
    </source>
</evidence>
<dbReference type="InterPro" id="IPR024925">
    <property type="entry name" value="Malonyl_CoA-ACP_transAc"/>
</dbReference>
<evidence type="ECO:0000313" key="10">
    <source>
        <dbReference type="Proteomes" id="UP000239896"/>
    </source>
</evidence>
<dbReference type="Pfam" id="PF00698">
    <property type="entry name" value="Acyl_transf_1"/>
    <property type="match status" value="1"/>
</dbReference>
<dbReference type="EMBL" id="PVTM01000001">
    <property type="protein sequence ID" value="PRY73589.1"/>
    <property type="molecule type" value="Genomic_DNA"/>
</dbReference>
<dbReference type="PIRSF" id="PIRSF000446">
    <property type="entry name" value="Mct"/>
    <property type="match status" value="1"/>
</dbReference>
<organism evidence="9 10">
    <name type="scientific">Halomonas ventosae</name>
    <dbReference type="NCBI Taxonomy" id="229007"/>
    <lineage>
        <taxon>Bacteria</taxon>
        <taxon>Pseudomonadati</taxon>
        <taxon>Pseudomonadota</taxon>
        <taxon>Gammaproteobacteria</taxon>
        <taxon>Oceanospirillales</taxon>
        <taxon>Halomonadaceae</taxon>
        <taxon>Halomonas</taxon>
    </lineage>
</organism>
<keyword evidence="3 6" id="KW-0808">Transferase</keyword>
<dbReference type="InterPro" id="IPR016036">
    <property type="entry name" value="Malonyl_transacylase_ACP-bd"/>
</dbReference>
<comment type="catalytic activity">
    <reaction evidence="5 6">
        <text>holo-[ACP] + malonyl-CoA = malonyl-[ACP] + CoA</text>
        <dbReference type="Rhea" id="RHEA:41792"/>
        <dbReference type="Rhea" id="RHEA-COMP:9623"/>
        <dbReference type="Rhea" id="RHEA-COMP:9685"/>
        <dbReference type="ChEBI" id="CHEBI:57287"/>
        <dbReference type="ChEBI" id="CHEBI:57384"/>
        <dbReference type="ChEBI" id="CHEBI:64479"/>
        <dbReference type="ChEBI" id="CHEBI:78449"/>
        <dbReference type="EC" id="2.3.1.39"/>
    </reaction>
</comment>
<dbReference type="InterPro" id="IPR001227">
    <property type="entry name" value="Ac_transferase_dom_sf"/>
</dbReference>
<evidence type="ECO:0000256" key="7">
    <source>
        <dbReference type="PIRSR" id="PIRSR000446-1"/>
    </source>
</evidence>
<accession>A0A2T0VSJ0</accession>
<evidence type="ECO:0000256" key="5">
    <source>
        <dbReference type="ARBA" id="ARBA00048462"/>
    </source>
</evidence>
<dbReference type="EC" id="2.3.1.39" evidence="1 6"/>
<dbReference type="PANTHER" id="PTHR42681">
    <property type="entry name" value="MALONYL-COA-ACYL CARRIER PROTEIN TRANSACYLASE, MITOCHONDRIAL"/>
    <property type="match status" value="1"/>
</dbReference>
<dbReference type="AlphaFoldDB" id="A0A2T0VSJ0"/>
<dbReference type="Gene3D" id="3.30.70.250">
    <property type="entry name" value="Malonyl-CoA ACP transacylase, ACP-binding"/>
    <property type="match status" value="1"/>
</dbReference>
<dbReference type="SUPFAM" id="SSF52151">
    <property type="entry name" value="FabD/lysophospholipase-like"/>
    <property type="match status" value="1"/>
</dbReference>
<name>A0A2T0VSJ0_9GAMM</name>
<evidence type="ECO:0000259" key="8">
    <source>
        <dbReference type="SMART" id="SM00827"/>
    </source>
</evidence>
<evidence type="ECO:0000313" key="9">
    <source>
        <dbReference type="EMBL" id="PRY73589.1"/>
    </source>
</evidence>
<comment type="similarity">
    <text evidence="6">Belongs to the fabD family.</text>
</comment>
<dbReference type="GO" id="GO:0004314">
    <property type="term" value="F:[acyl-carrier-protein] S-malonyltransferase activity"/>
    <property type="evidence" value="ECO:0007669"/>
    <property type="project" value="UniProtKB-EC"/>
</dbReference>
<reference evidence="9 10" key="1">
    <citation type="submission" date="2018-03" db="EMBL/GenBank/DDBJ databases">
        <title>Comparative analysis of microorganisms from saline springs in Andes Mountain Range, Colombia.</title>
        <authorList>
            <person name="Rubin E."/>
        </authorList>
    </citation>
    <scope>NUCLEOTIDE SEQUENCE [LARGE SCALE GENOMIC DNA]</scope>
    <source>
        <strain evidence="9 10">USBA 854</strain>
    </source>
</reference>
<feature type="active site" evidence="7">
    <location>
        <position position="202"/>
    </location>
</feature>
<dbReference type="FunFam" id="3.30.70.250:FF:000001">
    <property type="entry name" value="Malonyl CoA-acyl carrier protein transacylase"/>
    <property type="match status" value="1"/>
</dbReference>
<dbReference type="InterPro" id="IPR016035">
    <property type="entry name" value="Acyl_Trfase/lysoPLipase"/>
</dbReference>
<proteinExistence type="inferred from homology"/>
<dbReference type="GO" id="GO:0006633">
    <property type="term" value="P:fatty acid biosynthetic process"/>
    <property type="evidence" value="ECO:0007669"/>
    <property type="project" value="TreeGrafter"/>
</dbReference>
<dbReference type="RefSeq" id="WP_106229213.1">
    <property type="nucleotide sequence ID" value="NZ_PVTM01000001.1"/>
</dbReference>
<keyword evidence="10" id="KW-1185">Reference proteome</keyword>
<dbReference type="InterPro" id="IPR014043">
    <property type="entry name" value="Acyl_transferase_dom"/>
</dbReference>
<evidence type="ECO:0000256" key="4">
    <source>
        <dbReference type="ARBA" id="ARBA00023315"/>
    </source>
</evidence>
<dbReference type="Proteomes" id="UP000239896">
    <property type="component" value="Unassembled WGS sequence"/>
</dbReference>
<evidence type="ECO:0000256" key="1">
    <source>
        <dbReference type="ARBA" id="ARBA00013258"/>
    </source>
</evidence>
<dbReference type="GO" id="GO:0005829">
    <property type="term" value="C:cytosol"/>
    <property type="evidence" value="ECO:0007669"/>
    <property type="project" value="TreeGrafter"/>
</dbReference>
<keyword evidence="4 6" id="KW-0012">Acyltransferase</keyword>
<feature type="domain" description="Malonyl-CoA:ACP transacylase (MAT)" evidence="8">
    <location>
        <begin position="8"/>
        <end position="314"/>
    </location>
</feature>
<sequence>MTQPLALIFPGQGSQQIGMLRELAERYSVVRTTFEEAADALDYDLWQVVQEGPAEALNATACTQPALLTASVAVWRVWQELEGPRPGAMAGHSLGEYSALVCAGALPFAQGVRLVKLRGEAMQAAVPAGEGAMAAILGLDDEAVEQACARAADGDVVAAVNYNAPGQVVIAGSKAAVERAIAACQDAGAKRAMPLPVSVPSHCELMRPAAERLAAAMEEIELRSPRYTVFQNVDAQAHADVSTLRTRLIEQLYQPVRWTSCIEAMTARGAEVFIECGPGKVLTGLNKRIARGSKGLAVNDPDSLSAALELARDAVGQSPTANG</sequence>
<evidence type="ECO:0000256" key="3">
    <source>
        <dbReference type="ARBA" id="ARBA00022679"/>
    </source>
</evidence>
<dbReference type="SUPFAM" id="SSF55048">
    <property type="entry name" value="Probable ACP-binding domain of malonyl-CoA ACP transacylase"/>
    <property type="match status" value="1"/>
</dbReference>
<protein>
    <recommendedName>
        <fullName evidence="2 6">Malonyl CoA-acyl carrier protein transacylase</fullName>
        <ecNumber evidence="1 6">2.3.1.39</ecNumber>
    </recommendedName>
</protein>
<dbReference type="NCBIfam" id="TIGR00128">
    <property type="entry name" value="fabD"/>
    <property type="match status" value="1"/>
</dbReference>
<dbReference type="InterPro" id="IPR004410">
    <property type="entry name" value="Malonyl_CoA-ACP_transAc_FabD"/>
</dbReference>
<comment type="caution">
    <text evidence="9">The sequence shown here is derived from an EMBL/GenBank/DDBJ whole genome shotgun (WGS) entry which is preliminary data.</text>
</comment>
<feature type="active site" evidence="7">
    <location>
        <position position="93"/>
    </location>
</feature>
<gene>
    <name evidence="9" type="ORF">BCL64_101260</name>
</gene>
<evidence type="ECO:0000256" key="6">
    <source>
        <dbReference type="PIRNR" id="PIRNR000446"/>
    </source>
</evidence>
<dbReference type="Gene3D" id="3.40.366.10">
    <property type="entry name" value="Malonyl-Coenzyme A Acyl Carrier Protein, domain 2"/>
    <property type="match status" value="1"/>
</dbReference>
<dbReference type="InterPro" id="IPR050858">
    <property type="entry name" value="Mal-CoA-ACP_Trans/PKS_FabD"/>
</dbReference>